<comment type="caution">
    <text evidence="7">The sequence shown here is derived from an EMBL/GenBank/DDBJ whole genome shotgun (WGS) entry which is preliminary data.</text>
</comment>
<keyword evidence="2 5" id="KW-0378">Hydrolase</keyword>
<dbReference type="PANTHER" id="PTHR31828:SF1">
    <property type="entry name" value="PHOSPHOLIPASE A1-IIGAMMA"/>
    <property type="match status" value="1"/>
</dbReference>
<dbReference type="Gene3D" id="3.40.50.1820">
    <property type="entry name" value="alpha/beta hydrolase"/>
    <property type="match status" value="2"/>
</dbReference>
<comment type="function">
    <text evidence="5">Acylhydrolase that catalyzes the hydrolysis of phospholipids at the sn-1 position.</text>
</comment>
<gene>
    <name evidence="7" type="ORF">F3Y22_tig00110556pilonHSYRG00253</name>
</gene>
<dbReference type="Proteomes" id="UP000436088">
    <property type="component" value="Unassembled WGS sequence"/>
</dbReference>
<dbReference type="SUPFAM" id="SSF53474">
    <property type="entry name" value="alpha/beta-Hydrolases"/>
    <property type="match status" value="1"/>
</dbReference>
<evidence type="ECO:0000256" key="4">
    <source>
        <dbReference type="ARBA" id="ARBA00023098"/>
    </source>
</evidence>
<dbReference type="Pfam" id="PF01764">
    <property type="entry name" value="Lipase_3"/>
    <property type="match status" value="1"/>
</dbReference>
<dbReference type="InterPro" id="IPR029058">
    <property type="entry name" value="AB_hydrolase_fold"/>
</dbReference>
<dbReference type="CDD" id="cd00519">
    <property type="entry name" value="Lipase_3"/>
    <property type="match status" value="1"/>
</dbReference>
<dbReference type="InterPro" id="IPR033556">
    <property type="entry name" value="PLA"/>
</dbReference>
<dbReference type="GO" id="GO:0016042">
    <property type="term" value="P:lipid catabolic process"/>
    <property type="evidence" value="ECO:0007669"/>
    <property type="project" value="UniProtKB-UniRule"/>
</dbReference>
<keyword evidence="8" id="KW-1185">Reference proteome</keyword>
<reference evidence="7" key="1">
    <citation type="submission" date="2019-09" db="EMBL/GenBank/DDBJ databases">
        <title>Draft genome information of white flower Hibiscus syriacus.</title>
        <authorList>
            <person name="Kim Y.-M."/>
        </authorList>
    </citation>
    <scope>NUCLEOTIDE SEQUENCE [LARGE SCALE GENOMIC DNA]</scope>
    <source>
        <strain evidence="7">YM2019G1</strain>
    </source>
</reference>
<organism evidence="7 8">
    <name type="scientific">Hibiscus syriacus</name>
    <name type="common">Rose of Sharon</name>
    <dbReference type="NCBI Taxonomy" id="106335"/>
    <lineage>
        <taxon>Eukaryota</taxon>
        <taxon>Viridiplantae</taxon>
        <taxon>Streptophyta</taxon>
        <taxon>Embryophyta</taxon>
        <taxon>Tracheophyta</taxon>
        <taxon>Spermatophyta</taxon>
        <taxon>Magnoliopsida</taxon>
        <taxon>eudicotyledons</taxon>
        <taxon>Gunneridae</taxon>
        <taxon>Pentapetalae</taxon>
        <taxon>rosids</taxon>
        <taxon>malvids</taxon>
        <taxon>Malvales</taxon>
        <taxon>Malvaceae</taxon>
        <taxon>Malvoideae</taxon>
        <taxon>Hibiscus</taxon>
    </lineage>
</organism>
<protein>
    <recommendedName>
        <fullName evidence="5">Phospholipase A1</fullName>
        <ecNumber evidence="5">3.1.1.-</ecNumber>
    </recommendedName>
</protein>
<dbReference type="GO" id="GO:0008970">
    <property type="term" value="F:phospholipase A1 activity"/>
    <property type="evidence" value="ECO:0007669"/>
    <property type="project" value="UniProtKB-UniRule"/>
</dbReference>
<evidence type="ECO:0000256" key="3">
    <source>
        <dbReference type="ARBA" id="ARBA00022963"/>
    </source>
</evidence>
<dbReference type="EMBL" id="VEPZ02001028">
    <property type="protein sequence ID" value="KAE8700534.1"/>
    <property type="molecule type" value="Genomic_DNA"/>
</dbReference>
<proteinExistence type="inferred from homology"/>
<dbReference type="EC" id="3.1.1.-" evidence="5"/>
<keyword evidence="3 5" id="KW-0442">Lipid degradation</keyword>
<evidence type="ECO:0000259" key="6">
    <source>
        <dbReference type="Pfam" id="PF01764"/>
    </source>
</evidence>
<sequence>MAGSIAKRWRQLSGKNHWRGLLDPLDIDLRRYLIHYGEIAQATYDAFNTEKASRYAGSSSYGKKDFFSNVGLEKGNQEAWSKESNWIGYVAVVTDEGKHVLVRRDIVIAWRGTVETLEWIDDVEFHLVSPEKLFGVPCDAKVHDGWYSIYTSAHSRSLYNKTSARDQVLNEVMRLVEQYKNEEISITVTGHSLGQASPVTFFLFASPRVGDSGFKTKVTGLSDLRALRIRNAVDVVPNYPLIGYWEVGEEVTIDSRKSKYLRGSGKCLNWHDLEGYLHGVAGTQGSHGGFDLVISRDMALLNKSINGLKDGYLVPVSWKIEKNKGMVQQEDGSWKLMDPASQDDDSYF</sequence>
<name>A0A6A3A813_HIBSY</name>
<accession>A0A6A3A813</accession>
<evidence type="ECO:0000256" key="2">
    <source>
        <dbReference type="ARBA" id="ARBA00022801"/>
    </source>
</evidence>
<evidence type="ECO:0000313" key="7">
    <source>
        <dbReference type="EMBL" id="KAE8700534.1"/>
    </source>
</evidence>
<dbReference type="AlphaFoldDB" id="A0A6A3A813"/>
<evidence type="ECO:0000313" key="8">
    <source>
        <dbReference type="Proteomes" id="UP000436088"/>
    </source>
</evidence>
<dbReference type="PANTHER" id="PTHR31828">
    <property type="entry name" value="PHOSPHOLIPASE A1-IIGAMMA"/>
    <property type="match status" value="1"/>
</dbReference>
<feature type="domain" description="Fungal lipase-type" evidence="6">
    <location>
        <begin position="107"/>
        <end position="242"/>
    </location>
</feature>
<evidence type="ECO:0000256" key="5">
    <source>
        <dbReference type="RuleBase" id="RU367093"/>
    </source>
</evidence>
<evidence type="ECO:0000256" key="1">
    <source>
        <dbReference type="ARBA" id="ARBA00010701"/>
    </source>
</evidence>
<comment type="similarity">
    <text evidence="1 5">Belongs to the AB hydrolase superfamily. Lipase family.</text>
</comment>
<dbReference type="InterPro" id="IPR002921">
    <property type="entry name" value="Fungal_lipase-type"/>
</dbReference>
<keyword evidence="4 5" id="KW-0443">Lipid metabolism</keyword>